<dbReference type="Proteomes" id="UP001201980">
    <property type="component" value="Unassembled WGS sequence"/>
</dbReference>
<feature type="region of interest" description="Disordered" evidence="1">
    <location>
        <begin position="153"/>
        <end position="186"/>
    </location>
</feature>
<dbReference type="InterPro" id="IPR053181">
    <property type="entry name" value="EcdB-like_regulator"/>
</dbReference>
<evidence type="ECO:0000313" key="2">
    <source>
        <dbReference type="EMBL" id="KAJ2896809.1"/>
    </source>
</evidence>
<comment type="caution">
    <text evidence="2">The sequence shown here is derived from an EMBL/GenBank/DDBJ whole genome shotgun (WGS) entry which is preliminary data.</text>
</comment>
<dbReference type="AlphaFoldDB" id="A0AAD5WPE8"/>
<organism evidence="2 3">
    <name type="scientific">Zalerion maritima</name>
    <dbReference type="NCBI Taxonomy" id="339359"/>
    <lineage>
        <taxon>Eukaryota</taxon>
        <taxon>Fungi</taxon>
        <taxon>Dikarya</taxon>
        <taxon>Ascomycota</taxon>
        <taxon>Pezizomycotina</taxon>
        <taxon>Sordariomycetes</taxon>
        <taxon>Lulworthiomycetidae</taxon>
        <taxon>Lulworthiales</taxon>
        <taxon>Lulworthiaceae</taxon>
        <taxon>Zalerion</taxon>
    </lineage>
</organism>
<sequence>MVRPRSIISLYRIDKTQQNRNFRSSPKLSKCSITKIIQVLNIKNNSNNSIAIVRNYPQDQEVQEIPEAVAEVLTFQQLRAPGKDSLLGVQGEKDKMRQPAPSLRLLLSHGWGVGSLVILARISELETSLTGLIRQQPPSIAASPPTAVFATAAATASTPDRQSTTSAQTPGSTTPTTTGVSGGFQHFGRTATASVGEDADGDRPPPERAVAEASEMSVERMLGWDVFSQLLPLAGQQNPPYPPLVSMLSSSRGVAAIGGRSTPFIESGEDNLDVSSDTILQLVNNFLTNNHTKNPVLNVEYLWADVQQFLDHGLGWNGRSCLVLIICAISVLAAPFGQENGPEFSKNIDRIVLAESYFLASQRRMGLVYHETTPLSVQCTFLTAVYLMTTHRILSAWKCFSQAGIQMLGWLLSRNQETETPYNKSIAESLYWSCLKSELELRTELGLPGSGLNEMNYPNLYPTPPSPGSVEMAGSGSGRNAAIEIFQRQNLEAGWFFYLAEIALRRTMNDALSCRYHPGSWYYTPRWWTESSEQRFSDYVHEFSTKLETWYRTLPSSISFSLDSSEPVGDVLRGILKGHVGDIQEVVYFPAAKALILEDNLGPLTLQVARDALLNDVKRIEMCKEGFCHRHQGTWLMIRSCSRSAIRLLAVACKAKQVPSIWDIMPLGWVDRVRSVLLLIDYWQDESSDLPQLRARMVELLSFAVSST</sequence>
<proteinExistence type="predicted"/>
<evidence type="ECO:0008006" key="4">
    <source>
        <dbReference type="Google" id="ProtNLM"/>
    </source>
</evidence>
<keyword evidence="3" id="KW-1185">Reference proteome</keyword>
<dbReference type="CDD" id="cd12148">
    <property type="entry name" value="fungal_TF_MHR"/>
    <property type="match status" value="1"/>
</dbReference>
<evidence type="ECO:0000313" key="3">
    <source>
        <dbReference type="Proteomes" id="UP001201980"/>
    </source>
</evidence>
<protein>
    <recommendedName>
        <fullName evidence="4">Transcription factor domain-containing protein</fullName>
    </recommendedName>
</protein>
<evidence type="ECO:0000256" key="1">
    <source>
        <dbReference type="SAM" id="MobiDB-lite"/>
    </source>
</evidence>
<name>A0AAD5WPE8_9PEZI</name>
<gene>
    <name evidence="2" type="ORF">MKZ38_005219</name>
</gene>
<feature type="compositionally biased region" description="Low complexity" evidence="1">
    <location>
        <begin position="153"/>
        <end position="179"/>
    </location>
</feature>
<dbReference type="PANTHER" id="PTHR47785:SF5">
    <property type="entry name" value="ZN(II)2CYS6 TRANSCRIPTION FACTOR (EUROFUNG)"/>
    <property type="match status" value="1"/>
</dbReference>
<accession>A0AAD5WPE8</accession>
<dbReference type="PANTHER" id="PTHR47785">
    <property type="entry name" value="ZN(II)2CYS6 TRANSCRIPTION FACTOR (EUROFUNG)-RELATED-RELATED"/>
    <property type="match status" value="1"/>
</dbReference>
<dbReference type="EMBL" id="JAKWBI020000311">
    <property type="protein sequence ID" value="KAJ2896809.1"/>
    <property type="molecule type" value="Genomic_DNA"/>
</dbReference>
<reference evidence="2" key="1">
    <citation type="submission" date="2022-07" db="EMBL/GenBank/DDBJ databases">
        <title>Draft genome sequence of Zalerion maritima ATCC 34329, a (micro)plastics degrading marine fungus.</title>
        <authorList>
            <person name="Paco A."/>
            <person name="Goncalves M.F.M."/>
            <person name="Rocha-Santos T.A.P."/>
            <person name="Alves A."/>
        </authorList>
    </citation>
    <scope>NUCLEOTIDE SEQUENCE</scope>
    <source>
        <strain evidence="2">ATCC 34329</strain>
    </source>
</reference>